<dbReference type="InterPro" id="IPR036390">
    <property type="entry name" value="WH_DNA-bd_sf"/>
</dbReference>
<keyword evidence="5" id="KW-0804">Transcription</keyword>
<evidence type="ECO:0000313" key="6">
    <source>
        <dbReference type="EMBL" id="URZ09394.1"/>
    </source>
</evidence>
<protein>
    <submittedName>
        <fullName evidence="6">Histidinol-phosphate aminotransferase</fullName>
        <ecNumber evidence="6">2.6.1.9</ecNumber>
    </submittedName>
</protein>
<dbReference type="CDD" id="cd00609">
    <property type="entry name" value="AAT_like"/>
    <property type="match status" value="1"/>
</dbReference>
<dbReference type="InterPro" id="IPR015421">
    <property type="entry name" value="PyrdxlP-dep_Trfase_major"/>
</dbReference>
<evidence type="ECO:0000256" key="3">
    <source>
        <dbReference type="ARBA" id="ARBA00023015"/>
    </source>
</evidence>
<dbReference type="PROSITE" id="PS50949">
    <property type="entry name" value="HTH_GNTR"/>
    <property type="match status" value="1"/>
</dbReference>
<comment type="similarity">
    <text evidence="1">In the C-terminal section; belongs to the class-I pyridoxal-phosphate-dependent aminotransferase family.</text>
</comment>
<dbReference type="Pfam" id="PF00155">
    <property type="entry name" value="Aminotran_1_2"/>
    <property type="match status" value="1"/>
</dbReference>
<gene>
    <name evidence="6" type="primary">hisC_1</name>
    <name evidence="6" type="ORF">CROST_000650</name>
</gene>
<evidence type="ECO:0000256" key="5">
    <source>
        <dbReference type="ARBA" id="ARBA00023163"/>
    </source>
</evidence>
<dbReference type="InterPro" id="IPR051446">
    <property type="entry name" value="HTH_trans_reg/aminotransferase"/>
</dbReference>
<dbReference type="InterPro" id="IPR015424">
    <property type="entry name" value="PyrdxlP-dep_Trfase"/>
</dbReference>
<keyword evidence="4" id="KW-0238">DNA-binding</keyword>
<dbReference type="PANTHER" id="PTHR46577:SF1">
    <property type="entry name" value="HTH-TYPE TRANSCRIPTIONAL REGULATORY PROTEIN GABR"/>
    <property type="match status" value="1"/>
</dbReference>
<dbReference type="Gene3D" id="3.40.640.10">
    <property type="entry name" value="Type I PLP-dependent aspartate aminotransferase-like (Major domain)"/>
    <property type="match status" value="1"/>
</dbReference>
<dbReference type="STRING" id="84029.CROST_22670"/>
<dbReference type="RefSeq" id="WP_077836207.1">
    <property type="nucleotide sequence ID" value="NZ_CP096983.1"/>
</dbReference>
<keyword evidence="3" id="KW-0805">Transcription regulation</keyword>
<dbReference type="InterPro" id="IPR015422">
    <property type="entry name" value="PyrdxlP-dep_Trfase_small"/>
</dbReference>
<evidence type="ECO:0000256" key="2">
    <source>
        <dbReference type="ARBA" id="ARBA00022898"/>
    </source>
</evidence>
<dbReference type="GO" id="GO:0004400">
    <property type="term" value="F:histidinol-phosphate transaminase activity"/>
    <property type="evidence" value="ECO:0007669"/>
    <property type="project" value="UniProtKB-EC"/>
</dbReference>
<dbReference type="Gene3D" id="1.10.10.10">
    <property type="entry name" value="Winged helix-like DNA-binding domain superfamily/Winged helix DNA-binding domain"/>
    <property type="match status" value="1"/>
</dbReference>
<dbReference type="EC" id="2.6.1.9" evidence="6"/>
<evidence type="ECO:0000256" key="4">
    <source>
        <dbReference type="ARBA" id="ARBA00023125"/>
    </source>
</evidence>
<accession>A0A1S8L9J9</accession>
<dbReference type="CDD" id="cd07377">
    <property type="entry name" value="WHTH_GntR"/>
    <property type="match status" value="1"/>
</dbReference>
<keyword evidence="6" id="KW-0032">Aminotransferase</keyword>
<proteinExistence type="inferred from homology"/>
<dbReference type="SUPFAM" id="SSF46785">
    <property type="entry name" value="Winged helix' DNA-binding domain"/>
    <property type="match status" value="1"/>
</dbReference>
<keyword evidence="7" id="KW-1185">Reference proteome</keyword>
<dbReference type="SMART" id="SM00345">
    <property type="entry name" value="HTH_GNTR"/>
    <property type="match status" value="1"/>
</dbReference>
<dbReference type="InterPro" id="IPR000524">
    <property type="entry name" value="Tscrpt_reg_HTH_GntR"/>
</dbReference>
<dbReference type="SUPFAM" id="SSF53383">
    <property type="entry name" value="PLP-dependent transferases"/>
    <property type="match status" value="1"/>
</dbReference>
<dbReference type="GO" id="GO:0030170">
    <property type="term" value="F:pyridoxal phosphate binding"/>
    <property type="evidence" value="ECO:0007669"/>
    <property type="project" value="InterPro"/>
</dbReference>
<dbReference type="Proteomes" id="UP000190951">
    <property type="component" value="Chromosome"/>
</dbReference>
<dbReference type="InterPro" id="IPR004839">
    <property type="entry name" value="Aminotransferase_I/II_large"/>
</dbReference>
<reference evidence="6 7" key="1">
    <citation type="submission" date="2022-04" db="EMBL/GenBank/DDBJ databases">
        <title>Genome sequence of C. roseum typestrain.</title>
        <authorList>
            <person name="Poehlein A."/>
            <person name="Schoch T."/>
            <person name="Duerre P."/>
            <person name="Daniel R."/>
        </authorList>
    </citation>
    <scope>NUCLEOTIDE SEQUENCE [LARGE SCALE GENOMIC DNA]</scope>
    <source>
        <strain evidence="6 7">DSM 7320</strain>
    </source>
</reference>
<dbReference type="KEGG" id="crw:CROST_000650"/>
<sequence>MIFNLKFTSKTHKKLQIETYIKNLIETGILQKNEKLPSTREMSLMLNVSRNTIIDVYENLTNEGFTDTIKGKGTFISSKKVISKISKNLNWNNFISAHAIMAEKLDTTKHELRGTYDIIPFDSISPNKSLFDIDEIKRDFLNIISIEGNNILNYGYAKGYKPLIEYLKTYMSHKGINLDNKDILITNGFTEGFNIVLSSITEKGDRILCENPTHNTSLKIMKLHNLNIKGIDMDDDGINISSLKNELEKEVPKAVFLIPTYHNPTGIVMSSEKRLKVIELINSFNVPIIEDGFNEELRYSNSNITSLAALNSNNNNVIYIGSLSKILFPGMRIGWVMADTELINYLESIKRSTNIHTSFLDQAILYEYLRGKNFSKYVKKAKRYYKNKYELTIKYANKYLPYAKIWGEGGLHIFIKVTGINSRELLSECYKKGIAFTPGDIFYTDNQGKDTFRIGFSRVNEAQIRMGFQIMGEIISNLKNKLEYI</sequence>
<organism evidence="6 7">
    <name type="scientific">Clostridium felsineum</name>
    <dbReference type="NCBI Taxonomy" id="36839"/>
    <lineage>
        <taxon>Bacteria</taxon>
        <taxon>Bacillati</taxon>
        <taxon>Bacillota</taxon>
        <taxon>Clostridia</taxon>
        <taxon>Eubacteriales</taxon>
        <taxon>Clostridiaceae</taxon>
        <taxon>Clostridium</taxon>
    </lineage>
</organism>
<evidence type="ECO:0000256" key="1">
    <source>
        <dbReference type="ARBA" id="ARBA00005384"/>
    </source>
</evidence>
<dbReference type="Gene3D" id="3.90.1150.10">
    <property type="entry name" value="Aspartate Aminotransferase, domain 1"/>
    <property type="match status" value="1"/>
</dbReference>
<dbReference type="Pfam" id="PF00392">
    <property type="entry name" value="GntR"/>
    <property type="match status" value="1"/>
</dbReference>
<dbReference type="EMBL" id="CP096983">
    <property type="protein sequence ID" value="URZ09394.1"/>
    <property type="molecule type" value="Genomic_DNA"/>
</dbReference>
<name>A0A1S8L9J9_9CLOT</name>
<keyword evidence="6" id="KW-0808">Transferase</keyword>
<dbReference type="InterPro" id="IPR036388">
    <property type="entry name" value="WH-like_DNA-bd_sf"/>
</dbReference>
<dbReference type="GO" id="GO:0003677">
    <property type="term" value="F:DNA binding"/>
    <property type="evidence" value="ECO:0007669"/>
    <property type="project" value="UniProtKB-KW"/>
</dbReference>
<dbReference type="AlphaFoldDB" id="A0A1S8L9J9"/>
<keyword evidence="2" id="KW-0663">Pyridoxal phosphate</keyword>
<evidence type="ECO:0000313" key="7">
    <source>
        <dbReference type="Proteomes" id="UP000190951"/>
    </source>
</evidence>
<dbReference type="GO" id="GO:0003700">
    <property type="term" value="F:DNA-binding transcription factor activity"/>
    <property type="evidence" value="ECO:0007669"/>
    <property type="project" value="InterPro"/>
</dbReference>
<dbReference type="PANTHER" id="PTHR46577">
    <property type="entry name" value="HTH-TYPE TRANSCRIPTIONAL REGULATORY PROTEIN GABR"/>
    <property type="match status" value="1"/>
</dbReference>